<dbReference type="VEuPathDB" id="FungiDB:An01g02520"/>
<sequence length="82" mass="8450">MYGVKNITEKIKRPGGGFGLVPSGSAVTAGPGEGRRCVTTNQPTRSPGSETGGFVCVSALSVPRSRLLTVLSTSDNRKTAAR</sequence>
<reference evidence="1" key="1">
    <citation type="submission" date="2025-02" db="EMBL/GenBank/DDBJ databases">
        <authorList>
            <consortium name="NCBI Genome Project"/>
        </authorList>
    </citation>
    <scope>NUCLEOTIDE SEQUENCE</scope>
</reference>
<gene>
    <name evidence="1" type="ORF">An01g02520</name>
</gene>
<evidence type="ECO:0000313" key="1">
    <source>
        <dbReference type="RefSeq" id="XP_059603120.1"/>
    </source>
</evidence>
<proteinExistence type="predicted"/>
<dbReference type="RefSeq" id="XP_059603120.1">
    <property type="nucleotide sequence ID" value="XM_059746481.1"/>
</dbReference>
<dbReference type="KEGG" id="ang:An01g02520"/>
<name>A0AAJ8BVP8_ASPNG</name>
<accession>A0AAJ8BVP8</accession>
<reference evidence="1" key="2">
    <citation type="submission" date="2025-08" db="UniProtKB">
        <authorList>
            <consortium name="RefSeq"/>
        </authorList>
    </citation>
    <scope>IDENTIFICATION</scope>
</reference>
<dbReference type="AlphaFoldDB" id="A0AAJ8BVP8"/>
<protein>
    <submittedName>
        <fullName evidence="1">Uncharacterized protein</fullName>
    </submittedName>
</protein>
<organism evidence="1">
    <name type="scientific">Aspergillus niger</name>
    <dbReference type="NCBI Taxonomy" id="5061"/>
    <lineage>
        <taxon>Eukaryota</taxon>
        <taxon>Fungi</taxon>
        <taxon>Dikarya</taxon>
        <taxon>Ascomycota</taxon>
        <taxon>Pezizomycotina</taxon>
        <taxon>Eurotiomycetes</taxon>
        <taxon>Eurotiomycetidae</taxon>
        <taxon>Eurotiales</taxon>
        <taxon>Aspergillaceae</taxon>
        <taxon>Aspergillus</taxon>
        <taxon>Aspergillus subgen. Circumdati</taxon>
    </lineage>
</organism>
<dbReference type="GeneID" id="84589869"/>